<organism evidence="2 3">
    <name type="scientific">Candidatus Nitrospira nitrificans</name>
    <dbReference type="NCBI Taxonomy" id="1742973"/>
    <lineage>
        <taxon>Bacteria</taxon>
        <taxon>Pseudomonadati</taxon>
        <taxon>Nitrospirota</taxon>
        <taxon>Nitrospiria</taxon>
        <taxon>Nitrospirales</taxon>
        <taxon>Nitrospiraceae</taxon>
        <taxon>Nitrospira</taxon>
    </lineage>
</organism>
<dbReference type="Proteomes" id="UP000198736">
    <property type="component" value="Unassembled WGS sequence"/>
</dbReference>
<dbReference type="RefSeq" id="WP_090901430.1">
    <property type="nucleotide sequence ID" value="NZ_CZPZ01000034.1"/>
</dbReference>
<evidence type="ECO:0000256" key="1">
    <source>
        <dbReference type="SAM" id="SignalP"/>
    </source>
</evidence>
<dbReference type="AlphaFoldDB" id="A0A0S4LNR2"/>
<dbReference type="EMBL" id="CZPZ01000034">
    <property type="protein sequence ID" value="CUS39223.1"/>
    <property type="molecule type" value="Genomic_DNA"/>
</dbReference>
<proteinExistence type="predicted"/>
<keyword evidence="1" id="KW-0732">Signal</keyword>
<accession>A0A0S4LNR2</accession>
<sequence>MRVQGILMVGFLAVMAVTGATNTADSFASDAYRVDVIDALHETVAQQDSVKTQNRKTRVDVIETIGSDGAVYPYTKPMSH</sequence>
<keyword evidence="3" id="KW-1185">Reference proteome</keyword>
<dbReference type="STRING" id="1742973.COMA2_70031"/>
<feature type="chain" id="PRO_5006624134" evidence="1">
    <location>
        <begin position="20"/>
        <end position="80"/>
    </location>
</feature>
<evidence type="ECO:0000313" key="3">
    <source>
        <dbReference type="Proteomes" id="UP000198736"/>
    </source>
</evidence>
<protein>
    <submittedName>
        <fullName evidence="2">Uncharacterized protein</fullName>
    </submittedName>
</protein>
<reference evidence="3" key="1">
    <citation type="submission" date="2015-10" db="EMBL/GenBank/DDBJ databases">
        <authorList>
            <person name="Luecker S."/>
            <person name="Luecker S."/>
        </authorList>
    </citation>
    <scope>NUCLEOTIDE SEQUENCE [LARGE SCALE GENOMIC DNA]</scope>
</reference>
<evidence type="ECO:0000313" key="2">
    <source>
        <dbReference type="EMBL" id="CUS39223.1"/>
    </source>
</evidence>
<feature type="signal peptide" evidence="1">
    <location>
        <begin position="1"/>
        <end position="19"/>
    </location>
</feature>
<name>A0A0S4LNR2_9BACT</name>
<gene>
    <name evidence="2" type="ORF">COMA2_70031</name>
</gene>